<organism evidence="1 2">
    <name type="scientific">Gigaspora margarita</name>
    <dbReference type="NCBI Taxonomy" id="4874"/>
    <lineage>
        <taxon>Eukaryota</taxon>
        <taxon>Fungi</taxon>
        <taxon>Fungi incertae sedis</taxon>
        <taxon>Mucoromycota</taxon>
        <taxon>Glomeromycotina</taxon>
        <taxon>Glomeromycetes</taxon>
        <taxon>Diversisporales</taxon>
        <taxon>Gigasporaceae</taxon>
        <taxon>Gigaspora</taxon>
    </lineage>
</organism>
<evidence type="ECO:0000313" key="1">
    <source>
        <dbReference type="EMBL" id="KAF0552634.1"/>
    </source>
</evidence>
<comment type="caution">
    <text evidence="1">The sequence shown here is derived from an EMBL/GenBank/DDBJ whole genome shotgun (WGS) entry which is preliminary data.</text>
</comment>
<dbReference type="EMBL" id="WTPW01000063">
    <property type="protein sequence ID" value="KAF0552634.1"/>
    <property type="molecule type" value="Genomic_DNA"/>
</dbReference>
<reference evidence="1 2" key="1">
    <citation type="journal article" date="2019" name="Environ. Microbiol.">
        <title>At the nexus of three kingdoms: the genome of the mycorrhizal fungus Gigaspora margarita provides insights into plant, endobacterial and fungal interactions.</title>
        <authorList>
            <person name="Venice F."/>
            <person name="Ghignone S."/>
            <person name="Salvioli di Fossalunga A."/>
            <person name="Amselem J."/>
            <person name="Novero M."/>
            <person name="Xianan X."/>
            <person name="Sedzielewska Toro K."/>
            <person name="Morin E."/>
            <person name="Lipzen A."/>
            <person name="Grigoriev I.V."/>
            <person name="Henrissat B."/>
            <person name="Martin F.M."/>
            <person name="Bonfante P."/>
        </authorList>
    </citation>
    <scope>NUCLEOTIDE SEQUENCE [LARGE SCALE GENOMIC DNA]</scope>
    <source>
        <strain evidence="1 2">BEG34</strain>
    </source>
</reference>
<dbReference type="AlphaFoldDB" id="A0A8H4B1H7"/>
<sequence length="168" mass="19428">MINAEFIALKDPVLNHFTSNFSDKEREKFWNEITMVFSYILQQISDLIQIASQQANKLSQKAPEEMQLEAEISWPNPIEINFILHKSQRDIFKPEINLTFHKQDSVQVFTDSSRPERESEIQHSVLSLLRRPEGAILKGHSLSSKDNNILLEEWHALACFSPDFSLSS</sequence>
<dbReference type="OrthoDB" id="2399206at2759"/>
<name>A0A8H4B1H7_GIGMA</name>
<keyword evidence="2" id="KW-1185">Reference proteome</keyword>
<protein>
    <submittedName>
        <fullName evidence="1">Uncharacterized protein</fullName>
    </submittedName>
</protein>
<proteinExistence type="predicted"/>
<gene>
    <name evidence="1" type="ORF">F8M41_021324</name>
</gene>
<dbReference type="Proteomes" id="UP000439903">
    <property type="component" value="Unassembled WGS sequence"/>
</dbReference>
<accession>A0A8H4B1H7</accession>
<evidence type="ECO:0000313" key="2">
    <source>
        <dbReference type="Proteomes" id="UP000439903"/>
    </source>
</evidence>